<comment type="caution">
    <text evidence="3">The sequence shown here is derived from an EMBL/GenBank/DDBJ whole genome shotgun (WGS) entry which is preliminary data.</text>
</comment>
<feature type="transmembrane region" description="Helical" evidence="1">
    <location>
        <begin position="126"/>
        <end position="151"/>
    </location>
</feature>
<sequence>MLFTALLFGLVSSLHCIGMCGPIAMMLPVSRTNPALKTLQLLMYHAGRLSSYGFLGLIFGMIGKGLFIAGFQQKLSIIMGILMITITLIPERIFMQYNFSKPIYKIISSVKSSLGKQLKKKSPISLYAIGVLNGFLPCGLVYAALFGAIAIQSPFKSTVYMIVYGLGTIPMMSLIVYVSHFLSNPIRNKLQKLIPVVSVVIGMLFVMRGLGLDLPYVSPSTMNLFVKPDATCH</sequence>
<keyword evidence="4" id="KW-1185">Reference proteome</keyword>
<proteinExistence type="predicted"/>
<dbReference type="OrthoDB" id="594443at2"/>
<evidence type="ECO:0000256" key="1">
    <source>
        <dbReference type="SAM" id="Phobius"/>
    </source>
</evidence>
<feature type="domain" description="Urease accessory protein UreH-like transmembrane" evidence="2">
    <location>
        <begin position="4"/>
        <end position="203"/>
    </location>
</feature>
<feature type="transmembrane region" description="Helical" evidence="1">
    <location>
        <begin position="49"/>
        <end position="69"/>
    </location>
</feature>
<evidence type="ECO:0000259" key="2">
    <source>
        <dbReference type="Pfam" id="PF13386"/>
    </source>
</evidence>
<dbReference type="Pfam" id="PF13386">
    <property type="entry name" value="DsbD_2"/>
    <property type="match status" value="1"/>
</dbReference>
<evidence type="ECO:0000313" key="4">
    <source>
        <dbReference type="Proteomes" id="UP000237056"/>
    </source>
</evidence>
<feature type="transmembrane region" description="Helical" evidence="1">
    <location>
        <begin position="157"/>
        <end position="181"/>
    </location>
</feature>
<dbReference type="AlphaFoldDB" id="A0A2S4N5Y8"/>
<reference evidence="3 4" key="1">
    <citation type="submission" date="2018-01" db="EMBL/GenBank/DDBJ databases">
        <title>Genomic Encyclopedia of Type Strains, Phase I: the one thousand microbial genomes (KMG-I) project.</title>
        <authorList>
            <person name="Goeker M."/>
        </authorList>
    </citation>
    <scope>NUCLEOTIDE SEQUENCE [LARGE SCALE GENOMIC DNA]</scope>
    <source>
        <strain evidence="3 4">DSM 17960</strain>
    </source>
</reference>
<gene>
    <name evidence="3" type="ORF">Q361_11432</name>
</gene>
<keyword evidence="1" id="KW-1133">Transmembrane helix</keyword>
<feature type="transmembrane region" description="Helical" evidence="1">
    <location>
        <begin position="6"/>
        <end position="29"/>
    </location>
</feature>
<dbReference type="InterPro" id="IPR039447">
    <property type="entry name" value="UreH-like_TM_dom"/>
</dbReference>
<keyword evidence="1" id="KW-0812">Transmembrane</keyword>
<evidence type="ECO:0000313" key="3">
    <source>
        <dbReference type="EMBL" id="POS01086.1"/>
    </source>
</evidence>
<protein>
    <recommendedName>
        <fullName evidence="2">Urease accessory protein UreH-like transmembrane domain-containing protein</fullName>
    </recommendedName>
</protein>
<dbReference type="PANTHER" id="PTHR42208">
    <property type="entry name" value="HEAVY METAL TRANSPORTER-RELATED"/>
    <property type="match status" value="1"/>
</dbReference>
<dbReference type="Proteomes" id="UP000237056">
    <property type="component" value="Unassembled WGS sequence"/>
</dbReference>
<dbReference type="PANTHER" id="PTHR42208:SF1">
    <property type="entry name" value="HEAVY METAL TRANSPORTER"/>
    <property type="match status" value="1"/>
</dbReference>
<name>A0A2S4N5Y8_9FLAO</name>
<keyword evidence="1" id="KW-0472">Membrane</keyword>
<dbReference type="EMBL" id="PQNY01000014">
    <property type="protein sequence ID" value="POS01086.1"/>
    <property type="molecule type" value="Genomic_DNA"/>
</dbReference>
<feature type="transmembrane region" description="Helical" evidence="1">
    <location>
        <begin position="193"/>
        <end position="212"/>
    </location>
</feature>
<dbReference type="RefSeq" id="WP_103726718.1">
    <property type="nucleotide sequence ID" value="NZ_PQNY01000014.1"/>
</dbReference>
<accession>A0A2S4N5Y8</accession>
<organism evidence="3 4">
    <name type="scientific">Flavobacterium croceum DSM 17960</name>
    <dbReference type="NCBI Taxonomy" id="1121886"/>
    <lineage>
        <taxon>Bacteria</taxon>
        <taxon>Pseudomonadati</taxon>
        <taxon>Bacteroidota</taxon>
        <taxon>Flavobacteriia</taxon>
        <taxon>Flavobacteriales</taxon>
        <taxon>Flavobacteriaceae</taxon>
        <taxon>Flavobacterium</taxon>
    </lineage>
</organism>